<keyword evidence="2" id="KW-1185">Reference proteome</keyword>
<gene>
    <name evidence="1" type="ORF">E6C64_03500</name>
</gene>
<dbReference type="Proteomes" id="UP000309133">
    <property type="component" value="Unassembled WGS sequence"/>
</dbReference>
<sequence length="136" mass="14346">MAQTVQKFLDAMAHPRRAEIDALRAAIQGAADASGSVWPESVKWNAPSFATAGGEHFVTFRIRPGSIVQLILHTGAAKRTDPLRITVEDPRALLTWLDADRATIAFANADETDGALSEVGRIAGAWAAQLGPSAAG</sequence>
<proteinExistence type="predicted"/>
<organism evidence="1 2">
    <name type="scientific">Naasia lichenicola</name>
    <dbReference type="NCBI Taxonomy" id="2565933"/>
    <lineage>
        <taxon>Bacteria</taxon>
        <taxon>Bacillati</taxon>
        <taxon>Actinomycetota</taxon>
        <taxon>Actinomycetes</taxon>
        <taxon>Micrococcales</taxon>
        <taxon>Microbacteriaceae</taxon>
        <taxon>Naasia</taxon>
    </lineage>
</organism>
<comment type="caution">
    <text evidence="1">The sequence shown here is derived from an EMBL/GenBank/DDBJ whole genome shotgun (WGS) entry which is preliminary data.</text>
</comment>
<reference evidence="1 2" key="1">
    <citation type="submission" date="2019-04" db="EMBL/GenBank/DDBJ databases">
        <authorList>
            <person name="Jiang L."/>
        </authorList>
    </citation>
    <scope>NUCLEOTIDE SEQUENCE [LARGE SCALE GENOMIC DNA]</scope>
    <source>
        <strain evidence="1 2">YIM 131853</strain>
    </source>
</reference>
<dbReference type="RefSeq" id="WP_136426200.1">
    <property type="nucleotide sequence ID" value="NZ_SSSM01000001.1"/>
</dbReference>
<dbReference type="EMBL" id="SSSM01000001">
    <property type="protein sequence ID" value="THG33418.1"/>
    <property type="molecule type" value="Genomic_DNA"/>
</dbReference>
<name>A0A4S4FSX5_9MICO</name>
<evidence type="ECO:0000313" key="1">
    <source>
        <dbReference type="EMBL" id="THG33418.1"/>
    </source>
</evidence>
<dbReference type="AlphaFoldDB" id="A0A4S4FSX5"/>
<accession>A0A4S4FSX5</accession>
<dbReference type="OrthoDB" id="9811812at2"/>
<evidence type="ECO:0000313" key="2">
    <source>
        <dbReference type="Proteomes" id="UP000309133"/>
    </source>
</evidence>
<protein>
    <submittedName>
        <fullName evidence="1">DUF1801 domain-containing protein</fullName>
    </submittedName>
</protein>
<dbReference type="SUPFAM" id="SSF159888">
    <property type="entry name" value="YdhG-like"/>
    <property type="match status" value="1"/>
</dbReference>